<feature type="region of interest" description="Disordered" evidence="1">
    <location>
        <begin position="1233"/>
        <end position="1264"/>
    </location>
</feature>
<dbReference type="InterPro" id="IPR043502">
    <property type="entry name" value="DNA/RNA_pol_sf"/>
</dbReference>
<gene>
    <name evidence="2" type="ORF">SCF082_LOCUS49811</name>
</gene>
<evidence type="ECO:0008006" key="4">
    <source>
        <dbReference type="Google" id="ProtNLM"/>
    </source>
</evidence>
<feature type="region of interest" description="Disordered" evidence="1">
    <location>
        <begin position="344"/>
        <end position="392"/>
    </location>
</feature>
<protein>
    <recommendedName>
        <fullName evidence="4">Reverse transcriptase domain-containing protein</fullName>
    </recommendedName>
</protein>
<name>A0ABP0S3N0_9DINO</name>
<evidence type="ECO:0000313" key="3">
    <source>
        <dbReference type="Proteomes" id="UP001642464"/>
    </source>
</evidence>
<dbReference type="SUPFAM" id="SSF56672">
    <property type="entry name" value="DNA/RNA polymerases"/>
    <property type="match status" value="1"/>
</dbReference>
<evidence type="ECO:0000313" key="2">
    <source>
        <dbReference type="EMBL" id="CAK9106946.1"/>
    </source>
</evidence>
<comment type="caution">
    <text evidence="2">The sequence shown here is derived from an EMBL/GenBank/DDBJ whole genome shotgun (WGS) entry which is preliminary data.</text>
</comment>
<dbReference type="InterPro" id="IPR052055">
    <property type="entry name" value="Hepadnavirus_pol/RT"/>
</dbReference>
<dbReference type="EMBL" id="CAXAMM010042818">
    <property type="protein sequence ID" value="CAK9106946.1"/>
    <property type="molecule type" value="Genomic_DNA"/>
</dbReference>
<organism evidence="2 3">
    <name type="scientific">Durusdinium trenchii</name>
    <dbReference type="NCBI Taxonomy" id="1381693"/>
    <lineage>
        <taxon>Eukaryota</taxon>
        <taxon>Sar</taxon>
        <taxon>Alveolata</taxon>
        <taxon>Dinophyceae</taxon>
        <taxon>Suessiales</taxon>
        <taxon>Symbiodiniaceae</taxon>
        <taxon>Durusdinium</taxon>
    </lineage>
</organism>
<dbReference type="PANTHER" id="PTHR33050:SF7">
    <property type="entry name" value="RIBONUCLEASE H"/>
    <property type="match status" value="1"/>
</dbReference>
<proteinExistence type="predicted"/>
<accession>A0ABP0S3N0</accession>
<dbReference type="Proteomes" id="UP001642464">
    <property type="component" value="Unassembled WGS sequence"/>
</dbReference>
<dbReference type="CDD" id="cd09275">
    <property type="entry name" value="RNase_HI_RT_DIRS1"/>
    <property type="match status" value="1"/>
</dbReference>
<dbReference type="PANTHER" id="PTHR33050">
    <property type="entry name" value="REVERSE TRANSCRIPTASE DOMAIN-CONTAINING PROTEIN"/>
    <property type="match status" value="1"/>
</dbReference>
<sequence>MDPTEGELQTITNLAEARAWCGVEGPLADALHAALGQPAQVREIALIPRPTWDRVVAGLQIQDGGDPRPPLRVLTPVEEARLESFRRVCCLRSGRPIDLPGDPAAAAPAVAPAPFPAAGGAPAPAPGGPQARKLKLSAVLDPTLDAEIQPLGDAEVTGMYERYRNRYGDFPSVDADVSRDQLAALSQVLAAHAVPYADFSIFGPHGQRLLRRQTFQSYSLNVSTGEWAKKEQPGPGSFYEWYKAWRCYRTALLLLEAAEAERLDAYAEHIRGFVTQFGEEAWPFICKADSRMRSEQLERLRRELNANPTFGFTAAAPWNACYAYAVKDTEFWNKELTTPTTLFLARSKRAPTGGEDEELPDGEAKRRRAGRSNRTYKGEDKSRKGTDGTYSHNRRGVEICRLYNADKCGSKQAQGKCKSKRSHQCNKTSTGSRAADLNASGGKQPKKVPPSAQAAGPRKIPGLAPKSPEAPPTKKQRKEAEESRQGAVDDQEEEELVYEEESVWDEIKKDLDAEFFQAGWIATPCGTFSPLREKPPGPRVIRTIDHITGIPDPTKAEAAQLRDSNILVHRSYKVAHKLHQQVRPWGLENPDHPPGKPSLWMMPRIEDMARWQGVDITRFDQCITGLETTKPTKLYTEKLELSALKDKRCNHEKKVWTREDGTTFEAAHNPTVQRWEQVDGKMQRASKSQGEYTELLSKILAVAFHKNVDDKWKMEQLRKEMSIEGWQNYKSAEEEAQDLETLVEDYVQRGFCHIIGSVEQAAQELGGEPVLNKLGVITKFNHQGVKKSRIIWDLKESRANQICHQGERIILPRLLDVAQQAVRVYRDGRQPWLAAVDVKDAFMNVPAGPDKRFTVAARPKAKPQEGMELIVFDTLVFGAGSSPTIWGRFAAWLGRACAAIVPKASTQIYVDDPIFVLAGDLEQAALDLTSLMLWFAIAGFPVKLSKAEGGKAINWVGARLELDDEASTVKVTIPTDKVEKLRETTDLMLKRPVVGRKQLRSYAGSLSFVAGLVTHLRPFLSSIWAALGSCIPANDGEGKFRPPGKLVHTRRIRPALKWIRALLGGEPAPLCRVLESHQPRVVAEITTDASPWGIGGILKVGSQATKYFSSNIPANALSRFKAVTGCSKYNTLWEGLALLVAFRLWLPQLGHSAAARARSDNMGVLCMLAKGGAASSQLNALAREFAIDQALRSYRIHWLCHIPGVTNLEADALSRQTAPVAPKFPEYLRPASAASVTAPHTPGGGPRDRGSGEPKPYGRGSAEAAITAAQDPQACRAELSKDIMAESTKGPAASRQKLWATLAVTAGWSDPFHLDPNMIFTVMGALKTGGYRSAQLYLDTAKNCHIALGQPWDCQLQQAYRSAVRSCKRGIGHPKQEELSTLQQRIKDCKATFMPPESQMLEDCEASVHLSDTDTSNDPCASDASGWAVGVITLSIVFGHQSLIAVTVTLKGSNNFLDGSQVDAFDVEMPHTETPAMKHVVSCPEGAPVGDPSCSTYVFDLFREFTGETGFASDTKMLLVPEEAGYQWKHGKFIFWL</sequence>
<keyword evidence="3" id="KW-1185">Reference proteome</keyword>
<feature type="compositionally biased region" description="Basic and acidic residues" evidence="1">
    <location>
        <begin position="376"/>
        <end position="386"/>
    </location>
</feature>
<evidence type="ECO:0000256" key="1">
    <source>
        <dbReference type="SAM" id="MobiDB-lite"/>
    </source>
</evidence>
<reference evidence="2 3" key="1">
    <citation type="submission" date="2024-02" db="EMBL/GenBank/DDBJ databases">
        <authorList>
            <person name="Chen Y."/>
            <person name="Shah S."/>
            <person name="Dougan E. K."/>
            <person name="Thang M."/>
            <person name="Chan C."/>
        </authorList>
    </citation>
    <scope>NUCLEOTIDE SEQUENCE [LARGE SCALE GENOMIC DNA]</scope>
</reference>
<feature type="region of interest" description="Disordered" evidence="1">
    <location>
        <begin position="411"/>
        <end position="496"/>
    </location>
</feature>